<evidence type="ECO:0000313" key="2">
    <source>
        <dbReference type="Proteomes" id="UP001601444"/>
    </source>
</evidence>
<dbReference type="Proteomes" id="UP001601444">
    <property type="component" value="Unassembled WGS sequence"/>
</dbReference>
<protein>
    <submittedName>
        <fullName evidence="1">Uncharacterized protein</fullName>
    </submittedName>
</protein>
<dbReference type="InterPro" id="IPR058915">
    <property type="entry name" value="AcrVA2-like"/>
</dbReference>
<gene>
    <name evidence="1" type="ORF">ACFYTF_28970</name>
</gene>
<keyword evidence="2" id="KW-1185">Reference proteome</keyword>
<dbReference type="EMBL" id="JBIAMX010000028">
    <property type="protein sequence ID" value="MFF0546876.1"/>
    <property type="molecule type" value="Genomic_DNA"/>
</dbReference>
<comment type="caution">
    <text evidence="1">The sequence shown here is derived from an EMBL/GenBank/DDBJ whole genome shotgun (WGS) entry which is preliminary data.</text>
</comment>
<sequence>MNWELSASSSASPVGAAMAFQEARGDVGRSCDAVEMGMSRPLSAKDAVQVAEDYVKDTIAVMAMCRSNSDFAMLIDSLRDGFLHGGADGAMQVRTLLSQLTMEVGYEQASMVGVMVQTAEAARLWRRYRVVYRVHPGLADSLLDTDTTAAVPCEVFARLPHPDPFVVFPVPIPAPVSEPTQMMREAGLVVAEPPVFVGMLVTGMTVDEQLCSTADPRLHQLSISLASRIRYEGQPWTHDESTIVLPLTGSHSIDGLVAMLAELHTVGRITDAERARIFNTALSLLLYLCSDQRDSRAYQPEPGRKGRKRRTDRRNDTILDLGFDVGPALQAARRTSAEESAVEPAGRDGGRVRAHLRRAHWHTYWLGPRSEPHPEVRWLHPILVGGSGAAARAAVVDVREAAS</sequence>
<dbReference type="RefSeq" id="WP_387703061.1">
    <property type="nucleotide sequence ID" value="NZ_JBIAMX010000028.1"/>
</dbReference>
<organism evidence="1 2">
    <name type="scientific">Nocardia thailandica</name>
    <dbReference type="NCBI Taxonomy" id="257275"/>
    <lineage>
        <taxon>Bacteria</taxon>
        <taxon>Bacillati</taxon>
        <taxon>Actinomycetota</taxon>
        <taxon>Actinomycetes</taxon>
        <taxon>Mycobacteriales</taxon>
        <taxon>Nocardiaceae</taxon>
        <taxon>Nocardia</taxon>
    </lineage>
</organism>
<name>A0ABW6PWR6_9NOCA</name>
<evidence type="ECO:0000313" key="1">
    <source>
        <dbReference type="EMBL" id="MFF0546876.1"/>
    </source>
</evidence>
<accession>A0ABW6PWR6</accession>
<dbReference type="Pfam" id="PF26125">
    <property type="entry name" value="AcrVA2-like"/>
    <property type="match status" value="1"/>
</dbReference>
<proteinExistence type="predicted"/>
<reference evidence="1 2" key="1">
    <citation type="submission" date="2024-10" db="EMBL/GenBank/DDBJ databases">
        <title>The Natural Products Discovery Center: Release of the First 8490 Sequenced Strains for Exploring Actinobacteria Biosynthetic Diversity.</title>
        <authorList>
            <person name="Kalkreuter E."/>
            <person name="Kautsar S.A."/>
            <person name="Yang D."/>
            <person name="Bader C.D."/>
            <person name="Teijaro C.N."/>
            <person name="Fluegel L."/>
            <person name="Davis C.M."/>
            <person name="Simpson J.R."/>
            <person name="Lauterbach L."/>
            <person name="Steele A.D."/>
            <person name="Gui C."/>
            <person name="Meng S."/>
            <person name="Li G."/>
            <person name="Viehrig K."/>
            <person name="Ye F."/>
            <person name="Su P."/>
            <person name="Kiefer A.F."/>
            <person name="Nichols A."/>
            <person name="Cepeda A.J."/>
            <person name="Yan W."/>
            <person name="Fan B."/>
            <person name="Jiang Y."/>
            <person name="Adhikari A."/>
            <person name="Zheng C.-J."/>
            <person name="Schuster L."/>
            <person name="Cowan T.M."/>
            <person name="Smanski M.J."/>
            <person name="Chevrette M.G."/>
            <person name="De Carvalho L.P.S."/>
            <person name="Shen B."/>
        </authorList>
    </citation>
    <scope>NUCLEOTIDE SEQUENCE [LARGE SCALE GENOMIC DNA]</scope>
    <source>
        <strain evidence="1 2">NPDC004045</strain>
    </source>
</reference>